<name>A0A024H8U5_9MICC</name>
<reference evidence="7" key="1">
    <citation type="journal article" date="2014" name="Genome Announc.">
        <title>Genome Sequence of Arthrobacter siccitolerans 4J27, a Xeroprotectant-Producing Desiccation-Tolerant Microorganism.</title>
        <authorList>
            <person name="Manzanera M."/>
            <person name="Santa-Cruz-Calvo L."/>
            <person name="Vilchez J.I."/>
            <person name="Garcia-Fontana C."/>
            <person name="Silva-Castro G.A."/>
            <person name="Calvo C."/>
            <person name="Gonzalez-Lopez J."/>
        </authorList>
    </citation>
    <scope>NUCLEOTIDE SEQUENCE [LARGE SCALE GENOMIC DNA]</scope>
    <source>
        <strain evidence="7">4J27</strain>
    </source>
</reference>
<evidence type="ECO:0000256" key="2">
    <source>
        <dbReference type="ARBA" id="ARBA00005695"/>
    </source>
</evidence>
<dbReference type="GO" id="GO:0030313">
    <property type="term" value="C:cell envelope"/>
    <property type="evidence" value="ECO:0007669"/>
    <property type="project" value="UniProtKB-SubCell"/>
</dbReference>
<evidence type="ECO:0000256" key="3">
    <source>
        <dbReference type="ARBA" id="ARBA00022448"/>
    </source>
</evidence>
<comment type="caution">
    <text evidence="6">The sequence shown here is derived from an EMBL/GenBank/DDBJ whole genome shotgun (WGS) entry which is preliminary data.</text>
</comment>
<dbReference type="GO" id="GO:1904680">
    <property type="term" value="F:peptide transmembrane transporter activity"/>
    <property type="evidence" value="ECO:0007669"/>
    <property type="project" value="TreeGrafter"/>
</dbReference>
<dbReference type="GO" id="GO:0042597">
    <property type="term" value="C:periplasmic space"/>
    <property type="evidence" value="ECO:0007669"/>
    <property type="project" value="UniProtKB-ARBA"/>
</dbReference>
<feature type="domain" description="Solute-binding protein family 5" evidence="5">
    <location>
        <begin position="42"/>
        <end position="368"/>
    </location>
</feature>
<dbReference type="Gene3D" id="3.40.190.10">
    <property type="entry name" value="Periplasmic binding protein-like II"/>
    <property type="match status" value="1"/>
</dbReference>
<dbReference type="InterPro" id="IPR039424">
    <property type="entry name" value="SBP_5"/>
</dbReference>
<dbReference type="CDD" id="cd08503">
    <property type="entry name" value="PBP2_NikA_DppA_OppA_like_17"/>
    <property type="match status" value="1"/>
</dbReference>
<keyword evidence="7" id="KW-1185">Reference proteome</keyword>
<accession>A0A024H8U5</accession>
<organism evidence="6 7">
    <name type="scientific">Pseudarthrobacter siccitolerans</name>
    <dbReference type="NCBI Taxonomy" id="861266"/>
    <lineage>
        <taxon>Bacteria</taxon>
        <taxon>Bacillati</taxon>
        <taxon>Actinomycetota</taxon>
        <taxon>Actinomycetes</taxon>
        <taxon>Micrococcales</taxon>
        <taxon>Micrococcaceae</taxon>
        <taxon>Pseudarthrobacter</taxon>
    </lineage>
</organism>
<dbReference type="InterPro" id="IPR030678">
    <property type="entry name" value="Peptide/Ni-bd"/>
</dbReference>
<dbReference type="Gene3D" id="3.10.105.10">
    <property type="entry name" value="Dipeptide-binding Protein, Domain 3"/>
    <property type="match status" value="1"/>
</dbReference>
<evidence type="ECO:0000313" key="7">
    <source>
        <dbReference type="Proteomes" id="UP000035722"/>
    </source>
</evidence>
<evidence type="ECO:0000256" key="1">
    <source>
        <dbReference type="ARBA" id="ARBA00004196"/>
    </source>
</evidence>
<evidence type="ECO:0000313" key="6">
    <source>
        <dbReference type="EMBL" id="CCQ48204.1"/>
    </source>
</evidence>
<comment type="similarity">
    <text evidence="2">Belongs to the bacterial solute-binding protein 5 family.</text>
</comment>
<evidence type="ECO:0000256" key="4">
    <source>
        <dbReference type="ARBA" id="ARBA00022729"/>
    </source>
</evidence>
<evidence type="ECO:0000259" key="5">
    <source>
        <dbReference type="Pfam" id="PF00496"/>
    </source>
</evidence>
<dbReference type="AlphaFoldDB" id="A0A024H8U5"/>
<sequence length="468" mass="51228">MLGVGSTETLNPTHMDADVSIARAFQIFEPLVRMGTGDKIVENVLAESLIPNGDGSVWTLKLRSGVTWHDGTPLTADDVIYTTNYNVEKVTWAFNLWSNVDRANLKKVDDLTLEIPLTAPNFLYPESLVDINALIIKDGTTSFEHPVGTGPFKFKSFTPGQQSTFVRNDDYWDGAPKLASVEIDSINDETTRVNALMSGQVDAISGVPFSGIPQLEGAGLTVSNQPSGSWVGIRMNTKMKPFDDPRVREAMRLLIDREQVVSNAYGGNATIGNDLFGWFDPSFAKLPQLTYDPERARELLREAGYENLTLTLPTTNIGPGTSEMVTLFAASAAKAGVTINVKQTPAAEFYAIPQNDKQWSPTVWGGRPIASQINSRMSRKSIDAGLSETSWGDSDFLSAYEAAISTSDPAIQRTHLIEAQTKMYNDGPYIIPAFYNIVTASSESVTGFQTNMRSPFGDYDFTDVTVNK</sequence>
<dbReference type="SUPFAM" id="SSF53850">
    <property type="entry name" value="Periplasmic binding protein-like II"/>
    <property type="match status" value="1"/>
</dbReference>
<dbReference type="Pfam" id="PF00496">
    <property type="entry name" value="SBP_bac_5"/>
    <property type="match status" value="1"/>
</dbReference>
<protein>
    <submittedName>
        <fullName evidence="6">Bacterial extracellular solute-binding s, 5 Middle family protein</fullName>
    </submittedName>
</protein>
<dbReference type="PANTHER" id="PTHR30290:SF10">
    <property type="entry name" value="PERIPLASMIC OLIGOPEPTIDE-BINDING PROTEIN-RELATED"/>
    <property type="match status" value="1"/>
</dbReference>
<comment type="subcellular location">
    <subcellularLocation>
        <location evidence="1">Cell envelope</location>
    </subcellularLocation>
</comment>
<dbReference type="GO" id="GO:0015833">
    <property type="term" value="P:peptide transport"/>
    <property type="evidence" value="ECO:0007669"/>
    <property type="project" value="TreeGrafter"/>
</dbReference>
<dbReference type="Proteomes" id="UP000035722">
    <property type="component" value="Unassembled WGS sequence"/>
</dbReference>
<proteinExistence type="inferred from homology"/>
<dbReference type="EMBL" id="CAQI01000059">
    <property type="protein sequence ID" value="CCQ48204.1"/>
    <property type="molecule type" value="Genomic_DNA"/>
</dbReference>
<dbReference type="STRING" id="861266.ARTSIC4J27_4206"/>
<dbReference type="PANTHER" id="PTHR30290">
    <property type="entry name" value="PERIPLASMIC BINDING COMPONENT OF ABC TRANSPORTER"/>
    <property type="match status" value="1"/>
</dbReference>
<dbReference type="GO" id="GO:0043190">
    <property type="term" value="C:ATP-binding cassette (ABC) transporter complex"/>
    <property type="evidence" value="ECO:0007669"/>
    <property type="project" value="InterPro"/>
</dbReference>
<gene>
    <name evidence="6" type="ORF">ARTSIC4J27_4206</name>
</gene>
<dbReference type="Gene3D" id="3.90.76.10">
    <property type="entry name" value="Dipeptide-binding Protein, Domain 1"/>
    <property type="match status" value="1"/>
</dbReference>
<dbReference type="InterPro" id="IPR000914">
    <property type="entry name" value="SBP_5_dom"/>
</dbReference>
<dbReference type="PIRSF" id="PIRSF002741">
    <property type="entry name" value="MppA"/>
    <property type="match status" value="1"/>
</dbReference>
<keyword evidence="4" id="KW-0732">Signal</keyword>
<keyword evidence="3" id="KW-0813">Transport</keyword>